<evidence type="ECO:0000313" key="2">
    <source>
        <dbReference type="EMBL" id="RRT82658.1"/>
    </source>
</evidence>
<sequence length="391" mass="43451">MVVDFGGYVSLAEKRLQDGRGGRQQHDCRRLRMAWMAGDGCREERNRGGRRLEDCRGKQGSRGGQHTMNGVKAATEAREVTPRWIRKAARERKEVAEPTSGASKVAVGGGFLSPSRLQRRQQRGEGAADARLGGSTESRDWKVSAGCGQRRWQRRLGSNRVEGNSRHGNDNGSGRGLGKQRQQGGGDCGGRGGHGWIVTIFFPKEVRSRSSTEVGSPPLLLKRCGRRREVAVSKDGVRKVPLLIGADATVVGHEEDGLVQKDTSAGEQQPGEDERCWLRVGVGESYDRRLMELGLSRAEGSNEIAATKGFSTSFTIEEAEERMVARVAGPQRATTDRGENRHRQQIVEKEKREQRRLRNRRSSYPYGEEEVMKLMQQGGGASTRRRMMKRR</sequence>
<gene>
    <name evidence="2" type="ORF">B296_00005350</name>
</gene>
<feature type="region of interest" description="Disordered" evidence="1">
    <location>
        <begin position="350"/>
        <end position="391"/>
    </location>
</feature>
<dbReference type="EMBL" id="AMZH03000650">
    <property type="protein sequence ID" value="RRT82658.1"/>
    <property type="molecule type" value="Genomic_DNA"/>
</dbReference>
<dbReference type="Proteomes" id="UP000287651">
    <property type="component" value="Unassembled WGS sequence"/>
</dbReference>
<feature type="compositionally biased region" description="Gly residues" evidence="1">
    <location>
        <begin position="171"/>
        <end position="190"/>
    </location>
</feature>
<organism evidence="2 3">
    <name type="scientific">Ensete ventricosum</name>
    <name type="common">Abyssinian banana</name>
    <name type="synonym">Musa ensete</name>
    <dbReference type="NCBI Taxonomy" id="4639"/>
    <lineage>
        <taxon>Eukaryota</taxon>
        <taxon>Viridiplantae</taxon>
        <taxon>Streptophyta</taxon>
        <taxon>Embryophyta</taxon>
        <taxon>Tracheophyta</taxon>
        <taxon>Spermatophyta</taxon>
        <taxon>Magnoliopsida</taxon>
        <taxon>Liliopsida</taxon>
        <taxon>Zingiberales</taxon>
        <taxon>Musaceae</taxon>
        <taxon>Ensete</taxon>
    </lineage>
</organism>
<feature type="region of interest" description="Disordered" evidence="1">
    <location>
        <begin position="52"/>
        <end position="78"/>
    </location>
</feature>
<evidence type="ECO:0000313" key="3">
    <source>
        <dbReference type="Proteomes" id="UP000287651"/>
    </source>
</evidence>
<accession>A0A427B2F8</accession>
<proteinExistence type="predicted"/>
<comment type="caution">
    <text evidence="2">The sequence shown here is derived from an EMBL/GenBank/DDBJ whole genome shotgun (WGS) entry which is preliminary data.</text>
</comment>
<evidence type="ECO:0000256" key="1">
    <source>
        <dbReference type="SAM" id="MobiDB-lite"/>
    </source>
</evidence>
<reference evidence="2 3" key="1">
    <citation type="journal article" date="2014" name="Agronomy (Basel)">
        <title>A Draft Genome Sequence for Ensete ventricosum, the Drought-Tolerant Tree Against Hunger.</title>
        <authorList>
            <person name="Harrison J."/>
            <person name="Moore K.A."/>
            <person name="Paszkiewicz K."/>
            <person name="Jones T."/>
            <person name="Grant M."/>
            <person name="Ambacheew D."/>
            <person name="Muzemil S."/>
            <person name="Studholme D.J."/>
        </authorList>
    </citation>
    <scope>NUCLEOTIDE SEQUENCE [LARGE SCALE GENOMIC DNA]</scope>
</reference>
<name>A0A427B2F8_ENSVE</name>
<feature type="region of interest" description="Disordered" evidence="1">
    <location>
        <begin position="90"/>
        <end position="190"/>
    </location>
</feature>
<protein>
    <submittedName>
        <fullName evidence="2">Uncharacterized protein</fullName>
    </submittedName>
</protein>
<dbReference type="AlphaFoldDB" id="A0A427B2F8"/>